<evidence type="ECO:0000256" key="1">
    <source>
        <dbReference type="ARBA" id="ARBA00004651"/>
    </source>
</evidence>
<evidence type="ECO:0000256" key="8">
    <source>
        <dbReference type="SAM" id="Phobius"/>
    </source>
</evidence>
<accession>A0A9X9XA88</accession>
<keyword evidence="2" id="KW-1003">Cell membrane</keyword>
<evidence type="ECO:0000256" key="6">
    <source>
        <dbReference type="ARBA" id="ARBA00023136"/>
    </source>
</evidence>
<evidence type="ECO:0000256" key="5">
    <source>
        <dbReference type="ARBA" id="ARBA00022989"/>
    </source>
</evidence>
<keyword evidence="3" id="KW-0808">Transferase</keyword>
<feature type="transmembrane region" description="Helical" evidence="8">
    <location>
        <begin position="135"/>
        <end position="160"/>
    </location>
</feature>
<evidence type="ECO:0000256" key="4">
    <source>
        <dbReference type="ARBA" id="ARBA00022692"/>
    </source>
</evidence>
<evidence type="ECO:0000313" key="10">
    <source>
        <dbReference type="Proteomes" id="UP001138709"/>
    </source>
</evidence>
<keyword evidence="6 8" id="KW-0472">Membrane</keyword>
<reference evidence="9" key="2">
    <citation type="journal article" date="2021" name="Syst. Appl. Microbiol.">
        <title>Roseomonas hellenica sp. nov., isolated from roots of wild-growing Alkanna tinctoria.</title>
        <authorList>
            <person name="Rat A."/>
            <person name="Naranjo H.D."/>
            <person name="Lebbe L."/>
            <person name="Cnockaert M."/>
            <person name="Krigas N."/>
            <person name="Grigoriadou K."/>
            <person name="Maloupa E."/>
            <person name="Willems A."/>
        </authorList>
    </citation>
    <scope>NUCLEOTIDE SEQUENCE</scope>
    <source>
        <strain evidence="9">LMG 31228</strain>
    </source>
</reference>
<feature type="transmembrane region" description="Helical" evidence="8">
    <location>
        <begin position="14"/>
        <end position="35"/>
    </location>
</feature>
<reference evidence="9" key="1">
    <citation type="submission" date="2020-01" db="EMBL/GenBank/DDBJ databases">
        <authorList>
            <person name="Rat A."/>
        </authorList>
    </citation>
    <scope>NUCLEOTIDE SEQUENCE</scope>
    <source>
        <strain evidence="9">LMG 31228</strain>
    </source>
</reference>
<dbReference type="GO" id="GO:0016758">
    <property type="term" value="F:hexosyltransferase activity"/>
    <property type="evidence" value="ECO:0007669"/>
    <property type="project" value="InterPro"/>
</dbReference>
<keyword evidence="10" id="KW-1185">Reference proteome</keyword>
<keyword evidence="4 8" id="KW-0812">Transmembrane</keyword>
<feature type="transmembrane region" description="Helical" evidence="8">
    <location>
        <begin position="204"/>
        <end position="230"/>
    </location>
</feature>
<dbReference type="RefSeq" id="WP_211846158.1">
    <property type="nucleotide sequence ID" value="NZ_JAAEDL010000007.1"/>
</dbReference>
<protein>
    <submittedName>
        <fullName evidence="9">DUF2029 domain-containing protein</fullName>
    </submittedName>
</protein>
<feature type="transmembrane region" description="Helical" evidence="8">
    <location>
        <begin position="344"/>
        <end position="377"/>
    </location>
</feature>
<evidence type="ECO:0000256" key="2">
    <source>
        <dbReference type="ARBA" id="ARBA00022475"/>
    </source>
</evidence>
<gene>
    <name evidence="9" type="ORF">GXW74_09005</name>
</gene>
<evidence type="ECO:0000256" key="7">
    <source>
        <dbReference type="ARBA" id="ARBA00024033"/>
    </source>
</evidence>
<dbReference type="GO" id="GO:0005886">
    <property type="term" value="C:plasma membrane"/>
    <property type="evidence" value="ECO:0007669"/>
    <property type="project" value="UniProtKB-SubCell"/>
</dbReference>
<feature type="transmembrane region" description="Helical" evidence="8">
    <location>
        <begin position="109"/>
        <end position="128"/>
    </location>
</feature>
<dbReference type="AlphaFoldDB" id="A0A9X9XA88"/>
<dbReference type="Pfam" id="PF09594">
    <property type="entry name" value="GT87"/>
    <property type="match status" value="1"/>
</dbReference>
<proteinExistence type="inferred from homology"/>
<evidence type="ECO:0000256" key="3">
    <source>
        <dbReference type="ARBA" id="ARBA00022679"/>
    </source>
</evidence>
<dbReference type="Proteomes" id="UP001138709">
    <property type="component" value="Unassembled WGS sequence"/>
</dbReference>
<dbReference type="InterPro" id="IPR018584">
    <property type="entry name" value="GT87"/>
</dbReference>
<feature type="transmembrane region" description="Helical" evidence="8">
    <location>
        <begin position="172"/>
        <end position="197"/>
    </location>
</feature>
<feature type="transmembrane region" description="Helical" evidence="8">
    <location>
        <begin position="301"/>
        <end position="332"/>
    </location>
</feature>
<comment type="caution">
    <text evidence="9">The sequence shown here is derived from an EMBL/GenBank/DDBJ whole genome shotgun (WGS) entry which is preliminary data.</text>
</comment>
<keyword evidence="5 8" id="KW-1133">Transmembrane helix</keyword>
<name>A0A9X9XA88_9PROT</name>
<comment type="subcellular location">
    <subcellularLocation>
        <location evidence="1">Cell membrane</location>
        <topology evidence="1">Multi-pass membrane protein</topology>
    </subcellularLocation>
</comment>
<feature type="transmembrane region" description="Helical" evidence="8">
    <location>
        <begin position="267"/>
        <end position="289"/>
    </location>
</feature>
<evidence type="ECO:0000313" key="9">
    <source>
        <dbReference type="EMBL" id="MBR0680624.1"/>
    </source>
</evidence>
<sequence length="395" mass="40864">MAGSGGAWLTGRSLLFGSVFVVIIYAALLVGGIVMRAGAPPIADYLAFHAAGRLAAEGAAADAYDWAVLHAAHAGILGEPVPGRLGWLNPPTFFFAILPFSALPYRLGWLVWILASGVAFALAARAILPRAAAVAAALAVPPVMFTASVGQNGLLTAALLGATLALLDRRPVAAGIALGLLTVKPQFGLLFPILLAASGRWRSFLAAAATALALAAAACLAFGTEAWIAFLEASGGNAERLLANGQDVSPRILSVHAFVMRATGQEALAAALHALVALAATVVTLRLWLRRPEGPEEARAAAAIAGAFLVTPYVWGYDMPAIAMAALFLARAGLRDGFMPAERALIVLACAWPAVLVAQPHPLVGPAAWLLILVLAWRRDRAWRLAPARPSTGSA</sequence>
<comment type="similarity">
    <text evidence="7">Belongs to the glycosyltransferase 87 family.</text>
</comment>
<organism evidence="9 10">
    <name type="scientific">Neoroseomonas eburnea</name>
    <dbReference type="NCBI Taxonomy" id="1346889"/>
    <lineage>
        <taxon>Bacteria</taxon>
        <taxon>Pseudomonadati</taxon>
        <taxon>Pseudomonadota</taxon>
        <taxon>Alphaproteobacteria</taxon>
        <taxon>Acetobacterales</taxon>
        <taxon>Acetobacteraceae</taxon>
        <taxon>Neoroseomonas</taxon>
    </lineage>
</organism>
<dbReference type="EMBL" id="JAAEDL010000007">
    <property type="protein sequence ID" value="MBR0680624.1"/>
    <property type="molecule type" value="Genomic_DNA"/>
</dbReference>